<dbReference type="Proteomes" id="UP001372338">
    <property type="component" value="Unassembled WGS sequence"/>
</dbReference>
<accession>A0AAN9ENA5</accession>
<evidence type="ECO:0000256" key="1">
    <source>
        <dbReference type="SAM" id="MobiDB-lite"/>
    </source>
</evidence>
<evidence type="ECO:0000313" key="2">
    <source>
        <dbReference type="EMBL" id="KAK7260254.1"/>
    </source>
</evidence>
<dbReference type="AlphaFoldDB" id="A0AAN9ENA5"/>
<dbReference type="EMBL" id="JAYWIO010000005">
    <property type="protein sequence ID" value="KAK7260254.1"/>
    <property type="molecule type" value="Genomic_DNA"/>
</dbReference>
<protein>
    <submittedName>
        <fullName evidence="2">Uncharacterized protein</fullName>
    </submittedName>
</protein>
<sequence length="78" mass="8616">MGDLSDLEAQAAYQSEPLEHLTNLDAPNIDEVYLVGEDLPATIAEKPTSAEKPPSAPSVRQENEEDSDFDDTFLDYMD</sequence>
<organism evidence="2 3">
    <name type="scientific">Crotalaria pallida</name>
    <name type="common">Smooth rattlebox</name>
    <name type="synonym">Crotalaria striata</name>
    <dbReference type="NCBI Taxonomy" id="3830"/>
    <lineage>
        <taxon>Eukaryota</taxon>
        <taxon>Viridiplantae</taxon>
        <taxon>Streptophyta</taxon>
        <taxon>Embryophyta</taxon>
        <taxon>Tracheophyta</taxon>
        <taxon>Spermatophyta</taxon>
        <taxon>Magnoliopsida</taxon>
        <taxon>eudicotyledons</taxon>
        <taxon>Gunneridae</taxon>
        <taxon>Pentapetalae</taxon>
        <taxon>rosids</taxon>
        <taxon>fabids</taxon>
        <taxon>Fabales</taxon>
        <taxon>Fabaceae</taxon>
        <taxon>Papilionoideae</taxon>
        <taxon>50 kb inversion clade</taxon>
        <taxon>genistoids sensu lato</taxon>
        <taxon>core genistoids</taxon>
        <taxon>Crotalarieae</taxon>
        <taxon>Crotalaria</taxon>
    </lineage>
</organism>
<proteinExistence type="predicted"/>
<comment type="caution">
    <text evidence="2">The sequence shown here is derived from an EMBL/GenBank/DDBJ whole genome shotgun (WGS) entry which is preliminary data.</text>
</comment>
<feature type="region of interest" description="Disordered" evidence="1">
    <location>
        <begin position="43"/>
        <end position="78"/>
    </location>
</feature>
<name>A0AAN9ENA5_CROPI</name>
<keyword evidence="3" id="KW-1185">Reference proteome</keyword>
<reference evidence="2 3" key="1">
    <citation type="submission" date="2024-01" db="EMBL/GenBank/DDBJ databases">
        <title>The genomes of 5 underutilized Papilionoideae crops provide insights into root nodulation and disease resistanc.</title>
        <authorList>
            <person name="Yuan L."/>
        </authorList>
    </citation>
    <scope>NUCLEOTIDE SEQUENCE [LARGE SCALE GENOMIC DNA]</scope>
    <source>
        <strain evidence="2">ZHUSHIDOU_FW_LH</strain>
        <tissue evidence="2">Leaf</tissue>
    </source>
</reference>
<evidence type="ECO:0000313" key="3">
    <source>
        <dbReference type="Proteomes" id="UP001372338"/>
    </source>
</evidence>
<feature type="compositionally biased region" description="Acidic residues" evidence="1">
    <location>
        <begin position="63"/>
        <end position="78"/>
    </location>
</feature>
<gene>
    <name evidence="2" type="ORF">RIF29_26152</name>
</gene>